<dbReference type="AlphaFoldDB" id="A0A197JDS5"/>
<evidence type="ECO:0000313" key="7">
    <source>
        <dbReference type="EMBL" id="OAQ23158.1"/>
    </source>
</evidence>
<dbReference type="Pfam" id="PF06140">
    <property type="entry name" value="Ifi-6-16"/>
    <property type="match status" value="1"/>
</dbReference>
<name>A0A197JDS5_9FUNG</name>
<evidence type="ECO:0000256" key="1">
    <source>
        <dbReference type="ARBA" id="ARBA00004141"/>
    </source>
</evidence>
<evidence type="ECO:0000256" key="3">
    <source>
        <dbReference type="ARBA" id="ARBA00022692"/>
    </source>
</evidence>
<comment type="similarity">
    <text evidence="2">Belongs to the IFI6/IFI27 family.</text>
</comment>
<dbReference type="InterPro" id="IPR038213">
    <property type="entry name" value="IFI6/IFI27-like_sf"/>
</dbReference>
<dbReference type="InterPro" id="IPR009311">
    <property type="entry name" value="IFI6/IFI27-like"/>
</dbReference>
<keyword evidence="3 6" id="KW-0812">Transmembrane</keyword>
<evidence type="ECO:0000256" key="5">
    <source>
        <dbReference type="ARBA" id="ARBA00023136"/>
    </source>
</evidence>
<keyword evidence="4 6" id="KW-1133">Transmembrane helix</keyword>
<dbReference type="Proteomes" id="UP000078512">
    <property type="component" value="Unassembled WGS sequence"/>
</dbReference>
<proteinExistence type="inferred from homology"/>
<protein>
    <submittedName>
        <fullName evidence="7">Uncharacterized protein</fullName>
    </submittedName>
</protein>
<comment type="subcellular location">
    <subcellularLocation>
        <location evidence="1">Membrane</location>
        <topology evidence="1">Multi-pass membrane protein</topology>
    </subcellularLocation>
</comment>
<feature type="transmembrane region" description="Helical" evidence="6">
    <location>
        <begin position="126"/>
        <end position="151"/>
    </location>
</feature>
<dbReference type="GO" id="GO:0016020">
    <property type="term" value="C:membrane"/>
    <property type="evidence" value="ECO:0007669"/>
    <property type="project" value="UniProtKB-SubCell"/>
</dbReference>
<accession>A0A197JDS5</accession>
<feature type="transmembrane region" description="Helical" evidence="6">
    <location>
        <begin position="62"/>
        <end position="81"/>
    </location>
</feature>
<sequence length="164" mass="18017">DAIWDELVSIWEFFVAVWGYLVFPGYSWSLLCFLWASVVAFLGQFIPLDQIPWDQVGCVSKYIFMATCIGVLFFSLIIIVVPRVLGFTEDGIEYGSIGSHMMAYHNGYTPVGGFVANMQSYGARGIFSGINAFTMVVGCLLGAGWGVYLVLFGEGYCDVPPASK</sequence>
<gene>
    <name evidence="7" type="ORF">K457DRAFT_130766</name>
</gene>
<evidence type="ECO:0000256" key="6">
    <source>
        <dbReference type="SAM" id="Phobius"/>
    </source>
</evidence>
<feature type="transmembrane region" description="Helical" evidence="6">
    <location>
        <begin position="17"/>
        <end position="42"/>
    </location>
</feature>
<evidence type="ECO:0000256" key="2">
    <source>
        <dbReference type="ARBA" id="ARBA00007262"/>
    </source>
</evidence>
<feature type="non-terminal residue" evidence="7">
    <location>
        <position position="1"/>
    </location>
</feature>
<keyword evidence="8" id="KW-1185">Reference proteome</keyword>
<organism evidence="7 8">
    <name type="scientific">Linnemannia elongata AG-77</name>
    <dbReference type="NCBI Taxonomy" id="1314771"/>
    <lineage>
        <taxon>Eukaryota</taxon>
        <taxon>Fungi</taxon>
        <taxon>Fungi incertae sedis</taxon>
        <taxon>Mucoromycota</taxon>
        <taxon>Mortierellomycotina</taxon>
        <taxon>Mortierellomycetes</taxon>
        <taxon>Mortierellales</taxon>
        <taxon>Mortierellaceae</taxon>
        <taxon>Linnemannia</taxon>
    </lineage>
</organism>
<evidence type="ECO:0000256" key="4">
    <source>
        <dbReference type="ARBA" id="ARBA00022989"/>
    </source>
</evidence>
<reference evidence="7 8" key="1">
    <citation type="submission" date="2016-05" db="EMBL/GenBank/DDBJ databases">
        <title>Genome sequencing reveals origins of a unique bacterial endosymbiosis in the earliest lineages of terrestrial Fungi.</title>
        <authorList>
            <consortium name="DOE Joint Genome Institute"/>
            <person name="Uehling J."/>
            <person name="Gryganskyi A."/>
            <person name="Hameed K."/>
            <person name="Tschaplinski T."/>
            <person name="Misztal P."/>
            <person name="Wu S."/>
            <person name="Desiro A."/>
            <person name="Vande Pol N."/>
            <person name="Du Z.-Y."/>
            <person name="Zienkiewicz A."/>
            <person name="Zienkiewicz K."/>
            <person name="Morin E."/>
            <person name="Tisserant E."/>
            <person name="Splivallo R."/>
            <person name="Hainaut M."/>
            <person name="Henrissat B."/>
            <person name="Ohm R."/>
            <person name="Kuo A."/>
            <person name="Yan J."/>
            <person name="Lipzen A."/>
            <person name="Nolan M."/>
            <person name="Labutti K."/>
            <person name="Barry K."/>
            <person name="Goldstein A."/>
            <person name="Labbe J."/>
            <person name="Schadt C."/>
            <person name="Tuskan G."/>
            <person name="Grigoriev I."/>
            <person name="Martin F."/>
            <person name="Vilgalys R."/>
            <person name="Bonito G."/>
        </authorList>
    </citation>
    <scope>NUCLEOTIDE SEQUENCE [LARGE SCALE GENOMIC DNA]</scope>
    <source>
        <strain evidence="7 8">AG-77</strain>
    </source>
</reference>
<dbReference type="EMBL" id="KV442128">
    <property type="protein sequence ID" value="OAQ23158.1"/>
    <property type="molecule type" value="Genomic_DNA"/>
</dbReference>
<keyword evidence="5 6" id="KW-0472">Membrane</keyword>
<dbReference type="OrthoDB" id="10400081at2759"/>
<dbReference type="Gene3D" id="6.10.110.10">
    <property type="match status" value="1"/>
</dbReference>
<evidence type="ECO:0000313" key="8">
    <source>
        <dbReference type="Proteomes" id="UP000078512"/>
    </source>
</evidence>